<dbReference type="InterPro" id="IPR036397">
    <property type="entry name" value="RNaseH_sf"/>
</dbReference>
<evidence type="ECO:0000313" key="3">
    <source>
        <dbReference type="Proteomes" id="UP000595197"/>
    </source>
</evidence>
<dbReference type="RefSeq" id="WP_201083637.1">
    <property type="nucleotide sequence ID" value="NZ_CP067423.1"/>
</dbReference>
<dbReference type="Pfam" id="PF09299">
    <property type="entry name" value="Mu-transpos_C"/>
    <property type="match status" value="1"/>
</dbReference>
<dbReference type="Gene3D" id="2.30.30.130">
    <property type="entry name" value="Transposase, Mu, C-terminal"/>
    <property type="match status" value="1"/>
</dbReference>
<evidence type="ECO:0000259" key="1">
    <source>
        <dbReference type="PROSITE" id="PS50994"/>
    </source>
</evidence>
<dbReference type="Proteomes" id="UP000595197">
    <property type="component" value="Plasmid pTT6-3"/>
</dbReference>
<name>A0ABX7BHJ9_9PROT</name>
<feature type="domain" description="Integrase catalytic" evidence="1">
    <location>
        <begin position="168"/>
        <end position="370"/>
    </location>
</feature>
<reference evidence="2" key="1">
    <citation type="submission" date="2021-02" db="EMBL/GenBank/DDBJ databases">
        <title>Skermanella TT6 skin isolate.</title>
        <authorList>
            <person name="Lee K."/>
            <person name="Ganzorig M."/>
        </authorList>
    </citation>
    <scope>NUCLEOTIDE SEQUENCE</scope>
    <source>
        <strain evidence="2">TT6</strain>
    </source>
</reference>
<keyword evidence="2" id="KW-0614">Plasmid</keyword>
<organism evidence="2 3">
    <name type="scientific">Skermanella cutis</name>
    <dbReference type="NCBI Taxonomy" id="2775420"/>
    <lineage>
        <taxon>Bacteria</taxon>
        <taxon>Pseudomonadati</taxon>
        <taxon>Pseudomonadota</taxon>
        <taxon>Alphaproteobacteria</taxon>
        <taxon>Rhodospirillales</taxon>
        <taxon>Azospirillaceae</taxon>
        <taxon>Skermanella</taxon>
    </lineage>
</organism>
<dbReference type="EMBL" id="CP067423">
    <property type="protein sequence ID" value="QQP93832.1"/>
    <property type="molecule type" value="Genomic_DNA"/>
</dbReference>
<dbReference type="Gene3D" id="3.30.420.10">
    <property type="entry name" value="Ribonuclease H-like superfamily/Ribonuclease H"/>
    <property type="match status" value="1"/>
</dbReference>
<dbReference type="InterPro" id="IPR015378">
    <property type="entry name" value="Transposase-like_Mu_C"/>
</dbReference>
<dbReference type="InterPro" id="IPR001584">
    <property type="entry name" value="Integrase_cat-core"/>
</dbReference>
<proteinExistence type="predicted"/>
<dbReference type="PANTHER" id="PTHR35004:SF6">
    <property type="entry name" value="TRANSPOSASE"/>
    <property type="match status" value="1"/>
</dbReference>
<protein>
    <submittedName>
        <fullName evidence="2">Transposase</fullName>
    </submittedName>
</protein>
<dbReference type="InterPro" id="IPR012337">
    <property type="entry name" value="RNaseH-like_sf"/>
</dbReference>
<dbReference type="SUPFAM" id="SSF50610">
    <property type="entry name" value="mu transposase, C-terminal domain"/>
    <property type="match status" value="1"/>
</dbReference>
<dbReference type="InterPro" id="IPR009004">
    <property type="entry name" value="Transposase_Mu_C"/>
</dbReference>
<geneLocation type="plasmid" evidence="2 3">
    <name>pTT6-3</name>
</geneLocation>
<evidence type="ECO:0000313" key="2">
    <source>
        <dbReference type="EMBL" id="QQP93832.1"/>
    </source>
</evidence>
<dbReference type="Pfam" id="PF00665">
    <property type="entry name" value="rve"/>
    <property type="match status" value="1"/>
</dbReference>
<dbReference type="SUPFAM" id="SSF53098">
    <property type="entry name" value="Ribonuclease H-like"/>
    <property type="match status" value="1"/>
</dbReference>
<dbReference type="PROSITE" id="PS50994">
    <property type="entry name" value="INTEGRASE"/>
    <property type="match status" value="1"/>
</dbReference>
<sequence length="550" mass="61563">MKHPPAPDQADDDHWAVARAREAVLRRLIQQAERSGPSIELASAAAEELAISLGYLYRLLRVYRADPRTRSLLPRRPGPSPGGRHLDPQVEAIVADEIQNNYLQQLRPSKAKLTRDIQARCHAAALPAPDRETVTKRLASISRRESTRRRHGPKAAADAFDPVLGACRAERPLELLQVDHTPADVIAVEPETLEPIGRPFITLAIDVCSRMYAGFHLTFDPPSATSVACCLLHAVMDKGAWLEDRKLPAAWPVCGLPETIHVDNGKEFHSRAFTRACEDYGIAVRHRPVRRPHFGGHVERRLGHLSQELHLLDGSTFSNIQERGAYDAEGNACLTITEIEWMVASIILEHNASFHSAIATAPIARWRELTAGATPRLPPDLREFHYDFLPWQERTVQRDGIHMFGIRYWHDALLPLLHDRRKVMVHYDPANLAQVHVRGAAGGYLQVAYRNLRRPAISLWEHRAAVRVLRRQGRAGVDEGMVFDMILARRKTLEEARGRSRKARLALARSGARPMRDLLFPAIGCSAPDADVDEDAPLLLPYYEADSGDG</sequence>
<keyword evidence="3" id="KW-1185">Reference proteome</keyword>
<accession>A0ABX7BHJ9</accession>
<dbReference type="PANTHER" id="PTHR35004">
    <property type="entry name" value="TRANSPOSASE RV3428C-RELATED"/>
    <property type="match status" value="1"/>
</dbReference>
<gene>
    <name evidence="2" type="ORF">IGS68_34480</name>
</gene>